<dbReference type="EMBL" id="LDSE01000015">
    <property type="protein sequence ID" value="KTS68343.1"/>
    <property type="molecule type" value="Genomic_DNA"/>
</dbReference>
<evidence type="ECO:0000313" key="1">
    <source>
        <dbReference type="EMBL" id="KTS68343.1"/>
    </source>
</evidence>
<proteinExistence type="predicted"/>
<sequence>MQHGGQLQDQTLSLRATQMVRYMNRINDWRYQNPGAGDISVSDSQLTGWKTVAGLNSVIAGGRTYVWRAGEPGLMSALLTQTRQSALVGRVSARRLLDSSGTDMQLTVPAAIPDGSVVWVN</sequence>
<dbReference type="InterPro" id="IPR009987">
    <property type="entry name" value="IM_PilM"/>
</dbReference>
<accession>A0A8E1S0S4</accession>
<dbReference type="Pfam" id="PF07419">
    <property type="entry name" value="PilM"/>
    <property type="match status" value="1"/>
</dbReference>
<comment type="caution">
    <text evidence="1">The sequence shown here is derived from an EMBL/GenBank/DDBJ whole genome shotgun (WGS) entry which is preliminary data.</text>
</comment>
<organism evidence="1 2">
    <name type="scientific">Pantoea dispersa</name>
    <dbReference type="NCBI Taxonomy" id="59814"/>
    <lineage>
        <taxon>Bacteria</taxon>
        <taxon>Pseudomonadati</taxon>
        <taxon>Pseudomonadota</taxon>
        <taxon>Gammaproteobacteria</taxon>
        <taxon>Enterobacterales</taxon>
        <taxon>Erwiniaceae</taxon>
        <taxon>Pantoea</taxon>
    </lineage>
</organism>
<gene>
    <name evidence="1" type="ORF">SA3R_08155</name>
</gene>
<evidence type="ECO:0000313" key="2">
    <source>
        <dbReference type="Proteomes" id="UP000071979"/>
    </source>
</evidence>
<dbReference type="Proteomes" id="UP000071979">
    <property type="component" value="Unassembled WGS sequence"/>
</dbReference>
<protein>
    <recommendedName>
        <fullName evidence="3">PilM family protein</fullName>
    </recommendedName>
</protein>
<reference evidence="1 2" key="1">
    <citation type="journal article" date="2016" name="Front. Microbiol.">
        <title>Genomic Resource of Rice Seed Associated Bacteria.</title>
        <authorList>
            <person name="Midha S."/>
            <person name="Bansal K."/>
            <person name="Sharma S."/>
            <person name="Kumar N."/>
            <person name="Patil P.P."/>
            <person name="Chaudhry V."/>
            <person name="Patil P.B."/>
        </authorList>
    </citation>
    <scope>NUCLEOTIDE SEQUENCE [LARGE SCALE GENOMIC DNA]</scope>
    <source>
        <strain evidence="1 2">SA3</strain>
    </source>
</reference>
<name>A0A8E1S0S4_9GAMM</name>
<dbReference type="Gene3D" id="3.30.450.360">
    <property type="match status" value="1"/>
</dbReference>
<dbReference type="AlphaFoldDB" id="A0A8E1S0S4"/>
<evidence type="ECO:0008006" key="3">
    <source>
        <dbReference type="Google" id="ProtNLM"/>
    </source>
</evidence>